<dbReference type="InterPro" id="IPR019662">
    <property type="entry name" value="DUF2516"/>
</dbReference>
<proteinExistence type="predicted"/>
<keyword evidence="1" id="KW-1133">Transmembrane helix</keyword>
<dbReference type="GeneID" id="59162208"/>
<feature type="transmembrane region" description="Helical" evidence="1">
    <location>
        <begin position="6"/>
        <end position="28"/>
    </location>
</feature>
<evidence type="ECO:0000313" key="4">
    <source>
        <dbReference type="Proteomes" id="UP000076976"/>
    </source>
</evidence>
<name>A0A176QEY5_9MICO</name>
<evidence type="ECO:0000313" key="3">
    <source>
        <dbReference type="EMBL" id="QFQ31102.1"/>
    </source>
</evidence>
<dbReference type="Pfam" id="PF10724">
    <property type="entry name" value="DUF2516"/>
    <property type="match status" value="1"/>
</dbReference>
<evidence type="ECO:0000313" key="2">
    <source>
        <dbReference type="EMBL" id="OAB88336.1"/>
    </source>
</evidence>
<reference evidence="3 5" key="2">
    <citation type="submission" date="2019-09" db="EMBL/GenBank/DDBJ databases">
        <title>Complete Genome Sequence of Janibacter melonis M714 with both human health impact and industrial applications.</title>
        <authorList>
            <person name="Jin M."/>
            <person name="Zhao Q.R."/>
        </authorList>
    </citation>
    <scope>NUCLEOTIDE SEQUENCE [LARGE SCALE GENOMIC DNA]</scope>
    <source>
        <strain evidence="3 5">M714</strain>
    </source>
</reference>
<reference evidence="2 4" key="1">
    <citation type="submission" date="2016-01" db="EMBL/GenBank/DDBJ databases">
        <title>Janibacter melonis strain CD11_4 genome sequencing and assembly.</title>
        <authorList>
            <person name="Nair G.R."/>
            <person name="Kaur G."/>
            <person name="Chander A.M."/>
            <person name="Mayilraj S."/>
        </authorList>
    </citation>
    <scope>NUCLEOTIDE SEQUENCE [LARGE SCALE GENOMIC DNA]</scope>
    <source>
        <strain evidence="2 4">CD11-4</strain>
    </source>
</reference>
<keyword evidence="4" id="KW-1185">Reference proteome</keyword>
<dbReference type="EMBL" id="CP044548">
    <property type="protein sequence ID" value="QFQ31102.1"/>
    <property type="molecule type" value="Genomic_DNA"/>
</dbReference>
<dbReference type="Proteomes" id="UP000076976">
    <property type="component" value="Unassembled WGS sequence"/>
</dbReference>
<feature type="transmembrane region" description="Helical" evidence="1">
    <location>
        <begin position="49"/>
        <end position="82"/>
    </location>
</feature>
<dbReference type="EMBL" id="LQZG01000001">
    <property type="protein sequence ID" value="OAB88336.1"/>
    <property type="molecule type" value="Genomic_DNA"/>
</dbReference>
<reference evidence="3" key="3">
    <citation type="submission" date="2019-11" db="EMBL/GenBank/DDBJ databases">
        <authorList>
            <person name="Zhao Q."/>
        </authorList>
    </citation>
    <scope>NUCLEOTIDE SEQUENCE</scope>
    <source>
        <strain evidence="3">M714</strain>
    </source>
</reference>
<gene>
    <name evidence="2" type="ORF">AWH69_00520</name>
    <name evidence="3" type="ORF">EEW87_013545</name>
</gene>
<protein>
    <submittedName>
        <fullName evidence="3">DUF2516 family protein</fullName>
    </submittedName>
</protein>
<dbReference type="AlphaFoldDB" id="A0A176QEY5"/>
<accession>A0A176QEY5</accession>
<dbReference type="OrthoDB" id="4774469at2"/>
<evidence type="ECO:0000256" key="1">
    <source>
        <dbReference type="SAM" id="Phobius"/>
    </source>
</evidence>
<evidence type="ECO:0000313" key="5">
    <source>
        <dbReference type="Proteomes" id="UP000271708"/>
    </source>
</evidence>
<keyword evidence="1" id="KW-0472">Membrane</keyword>
<dbReference type="STRING" id="262209.AWH69_00520"/>
<dbReference type="Proteomes" id="UP000271708">
    <property type="component" value="Chromosome"/>
</dbReference>
<sequence length="102" mass="10390">MNTVAMIQGLVVMGLGVIAVAIEVYALVHAATQRADAFVAAGKQTKPIWLGILAVAVLLGVATFGGLGLFGLIGVVAAGVYLADVKPAIDQVMGRGSGRSRW</sequence>
<dbReference type="KEGG" id="jme:EEW87_013545"/>
<dbReference type="RefSeq" id="WP_068269924.1">
    <property type="nucleotide sequence ID" value="NZ_BAAAKD010000050.1"/>
</dbReference>
<keyword evidence="1" id="KW-0812">Transmembrane</keyword>
<organism evidence="2 4">
    <name type="scientific">Janibacter melonis</name>
    <dbReference type="NCBI Taxonomy" id="262209"/>
    <lineage>
        <taxon>Bacteria</taxon>
        <taxon>Bacillati</taxon>
        <taxon>Actinomycetota</taxon>
        <taxon>Actinomycetes</taxon>
        <taxon>Micrococcales</taxon>
        <taxon>Intrasporangiaceae</taxon>
        <taxon>Janibacter</taxon>
    </lineage>
</organism>